<feature type="coiled-coil region" evidence="1">
    <location>
        <begin position="519"/>
        <end position="546"/>
    </location>
</feature>
<feature type="domain" description="Schlafen group 3-like DNA/RNA helicase" evidence="2">
    <location>
        <begin position="222"/>
        <end position="403"/>
    </location>
</feature>
<dbReference type="KEGG" id="wei:EQG49_01960"/>
<evidence type="ECO:0000313" key="4">
    <source>
        <dbReference type="Proteomes" id="UP000292886"/>
    </source>
</evidence>
<protein>
    <submittedName>
        <fullName evidence="3">DUF2075 domain-containing protein</fullName>
    </submittedName>
</protein>
<dbReference type="InterPro" id="IPR027417">
    <property type="entry name" value="P-loop_NTPase"/>
</dbReference>
<accession>A0A4P6YRP5</accession>
<evidence type="ECO:0000259" key="2">
    <source>
        <dbReference type="Pfam" id="PF09848"/>
    </source>
</evidence>
<name>A0A4P6YRP5_9LACO</name>
<reference evidence="4" key="1">
    <citation type="submission" date="2019-03" db="EMBL/GenBank/DDBJ databases">
        <title>Weissella sp. 26KH-42 Genome sequencing.</title>
        <authorList>
            <person name="Heo J."/>
            <person name="Kim S.-J."/>
            <person name="Kim J.-S."/>
            <person name="Hong S.-B."/>
            <person name="Kwon S.-W."/>
        </authorList>
    </citation>
    <scope>NUCLEOTIDE SEQUENCE [LARGE SCALE GENOMIC DNA]</scope>
    <source>
        <strain evidence="4">26KH-42</strain>
    </source>
</reference>
<dbReference type="OrthoDB" id="2146750at2"/>
<dbReference type="Pfam" id="PF09848">
    <property type="entry name" value="SLFN-g3_helicase"/>
    <property type="match status" value="1"/>
</dbReference>
<evidence type="ECO:0000256" key="1">
    <source>
        <dbReference type="SAM" id="Coils"/>
    </source>
</evidence>
<dbReference type="AlphaFoldDB" id="A0A4P6YRP5"/>
<sequence length="552" mass="63304">MGYIRLNTQNEVNLLELLNVTESSDQLLHSFLKIHDYEYNFQKDSEQIDIDELKSYAKLLAHLAPVLSLEQMSGFVLGFKLKDQANTQFDLLKGSNDTIINFEFKSETPSKPISKQASEHYRFLKMQYSRVIVIEYLADSDEIWEYQSQTKQMEPLNFDDLINRIPNASTGIDRLEKLTRSDFLVAPYNKPKDFLGSLYELTSNQKNIKTAIVKKARGASAITGGPGSGKTLLLLDIVRALSETGKSVGMVMGAKVGAGQQEVADALNIDIRWYYDLSSLEIFKDKDKDILIFDESQRIPKKFIEEALEIDDSVIKIFSVDEGQVVHPNEQQEAIQQYLEDSPMVTVFPLKHSVRINPGLVDFQKKLFDKRVKNAEYHEFENVSLRYFKSEKAAQLFIEMRNLEKVAIIEPDEFVTQQSATTKHPKKFPGSKNAKDVIGQEFENVLLIFDQYVNYDEGKLVFGKSEYYPYIDEKMIYQAITRASNSVEIIVINNQPLFIEIQKLLTRSRDDFKKKGDKIATLQSDIHDLKQQLHEAETTVNELKVQLLEVKS</sequence>
<evidence type="ECO:0000313" key="3">
    <source>
        <dbReference type="EMBL" id="QBO35314.1"/>
    </source>
</evidence>
<keyword evidence="4" id="KW-1185">Reference proteome</keyword>
<dbReference type="EMBL" id="CP037940">
    <property type="protein sequence ID" value="QBO35314.1"/>
    <property type="molecule type" value="Genomic_DNA"/>
</dbReference>
<dbReference type="Proteomes" id="UP000292886">
    <property type="component" value="Chromosome"/>
</dbReference>
<gene>
    <name evidence="3" type="ORF">EQG49_01960</name>
</gene>
<dbReference type="InterPro" id="IPR018647">
    <property type="entry name" value="SLFN_3-like_DNA/RNA_helicase"/>
</dbReference>
<proteinExistence type="predicted"/>
<dbReference type="Gene3D" id="3.40.50.300">
    <property type="entry name" value="P-loop containing nucleotide triphosphate hydrolases"/>
    <property type="match status" value="1"/>
</dbReference>
<keyword evidence="1" id="KW-0175">Coiled coil</keyword>
<organism evidence="3 4">
    <name type="scientific">Periweissella cryptocerci</name>
    <dbReference type="NCBI Taxonomy" id="2506420"/>
    <lineage>
        <taxon>Bacteria</taxon>
        <taxon>Bacillati</taxon>
        <taxon>Bacillota</taxon>
        <taxon>Bacilli</taxon>
        <taxon>Lactobacillales</taxon>
        <taxon>Lactobacillaceae</taxon>
        <taxon>Periweissella</taxon>
    </lineage>
</organism>
<dbReference type="SUPFAM" id="SSF52540">
    <property type="entry name" value="P-loop containing nucleoside triphosphate hydrolases"/>
    <property type="match status" value="1"/>
</dbReference>